<sequence length="265" mass="29569">MPRHLRQLSSRIGIVMSDILIKAENAALRLGNRDVLSAVNFEIKAGEIAIFIGPNGGGKTSLVKMLLGLYPATEGRIERKAGLKISYVPQKFEISPFLPLTVKRLLNFTQKYSDATLIEALQATDCDHLLSAQVKQLSGGELQRVLLARAMISKPDILVLDEALQGVDQAGEVQLNTLISSYSKQNNTAILMVSHDLHLVMKSTDKVYCINGHICCQGKPEQVQHMEEFKQIFGSLVDHFAVYTHKHDHNHQHQHQHGENCDHEH</sequence>
<dbReference type="InterPro" id="IPR027417">
    <property type="entry name" value="P-loop_NTPase"/>
</dbReference>
<dbReference type="EMBL" id="NVUS01000009">
    <property type="protein sequence ID" value="PCJ00954.1"/>
    <property type="molecule type" value="Genomic_DNA"/>
</dbReference>
<keyword evidence="8" id="KW-0406">Ion transport</keyword>
<evidence type="ECO:0000256" key="8">
    <source>
        <dbReference type="ARBA" id="ARBA00023065"/>
    </source>
</evidence>
<name>A0A2A4Z1F0_9PROT</name>
<dbReference type="PROSITE" id="PS50893">
    <property type="entry name" value="ABC_TRANSPORTER_2"/>
    <property type="match status" value="1"/>
</dbReference>
<keyword evidence="7" id="KW-1278">Translocase</keyword>
<accession>A0A2A4Z1F0</accession>
<proteinExistence type="predicted"/>
<reference key="1">
    <citation type="submission" date="2017-08" db="EMBL/GenBank/DDBJ databases">
        <title>A dynamic microbial community with high functional redundancy inhabits the cold, oxic subseafloor aquifer.</title>
        <authorList>
            <person name="Tully B.J."/>
            <person name="Wheat C.G."/>
            <person name="Glazer B.T."/>
            <person name="Huber J.A."/>
        </authorList>
    </citation>
    <scope>NUCLEOTIDE SEQUENCE [LARGE SCALE GENOMIC DNA]</scope>
</reference>
<dbReference type="GO" id="GO:0010043">
    <property type="term" value="P:response to zinc ion"/>
    <property type="evidence" value="ECO:0007669"/>
    <property type="project" value="TreeGrafter"/>
</dbReference>
<evidence type="ECO:0000256" key="7">
    <source>
        <dbReference type="ARBA" id="ARBA00022967"/>
    </source>
</evidence>
<evidence type="ECO:0000313" key="11">
    <source>
        <dbReference type="EMBL" id="PCJ00954.1"/>
    </source>
</evidence>
<dbReference type="GO" id="GO:0016887">
    <property type="term" value="F:ATP hydrolysis activity"/>
    <property type="evidence" value="ECO:0007669"/>
    <property type="project" value="InterPro"/>
</dbReference>
<dbReference type="AlphaFoldDB" id="A0A2A4Z1F0"/>
<evidence type="ECO:0000259" key="10">
    <source>
        <dbReference type="PROSITE" id="PS50893"/>
    </source>
</evidence>
<feature type="domain" description="ABC transporter" evidence="10">
    <location>
        <begin position="21"/>
        <end position="236"/>
    </location>
</feature>
<protein>
    <submittedName>
        <fullName evidence="11">Zinc ABC transporter ATP-binding protein ZnuC</fullName>
    </submittedName>
</protein>
<evidence type="ECO:0000256" key="1">
    <source>
        <dbReference type="ARBA" id="ARBA00022448"/>
    </source>
</evidence>
<dbReference type="InterPro" id="IPR003593">
    <property type="entry name" value="AAA+_ATPase"/>
</dbReference>
<keyword evidence="2" id="KW-1003">Cell membrane</keyword>
<dbReference type="InterPro" id="IPR003439">
    <property type="entry name" value="ABC_transporter-like_ATP-bd"/>
</dbReference>
<dbReference type="InterPro" id="IPR050153">
    <property type="entry name" value="Metal_Ion_Import_ABC"/>
</dbReference>
<reference evidence="11" key="2">
    <citation type="journal article" date="2018" name="ISME J.">
        <title>A dynamic microbial community with high functional redundancy inhabits the cold, oxic subseafloor aquifer.</title>
        <authorList>
            <person name="Tully B.J."/>
            <person name="Wheat C.G."/>
            <person name="Glazer B.T."/>
            <person name="Huber J.A."/>
        </authorList>
    </citation>
    <scope>NUCLEOTIDE SEQUENCE</scope>
    <source>
        <strain evidence="11">NORP83</strain>
    </source>
</reference>
<evidence type="ECO:0000256" key="9">
    <source>
        <dbReference type="ARBA" id="ARBA00023136"/>
    </source>
</evidence>
<dbReference type="PROSITE" id="PS00211">
    <property type="entry name" value="ABC_TRANSPORTER_1"/>
    <property type="match status" value="1"/>
</dbReference>
<gene>
    <name evidence="11" type="primary">znuC</name>
    <name evidence="11" type="synonym">yebM</name>
    <name evidence="11" type="ORF">COB13_08295</name>
</gene>
<keyword evidence="5 11" id="KW-0067">ATP-binding</keyword>
<evidence type="ECO:0000256" key="5">
    <source>
        <dbReference type="ARBA" id="ARBA00022840"/>
    </source>
</evidence>
<dbReference type="SUPFAM" id="SSF52540">
    <property type="entry name" value="P-loop containing nucleoside triphosphate hydrolases"/>
    <property type="match status" value="1"/>
</dbReference>
<organism evidence="11">
    <name type="scientific">OCS116 cluster bacterium</name>
    <dbReference type="NCBI Taxonomy" id="2030921"/>
    <lineage>
        <taxon>Bacteria</taxon>
        <taxon>Pseudomonadati</taxon>
        <taxon>Pseudomonadota</taxon>
        <taxon>Alphaproteobacteria</taxon>
        <taxon>OCS116 cluster</taxon>
    </lineage>
</organism>
<evidence type="ECO:0000256" key="6">
    <source>
        <dbReference type="ARBA" id="ARBA00022906"/>
    </source>
</evidence>
<dbReference type="PANTHER" id="PTHR42734:SF9">
    <property type="entry name" value="ZINC IMPORT ATP-BINDING PROTEIN ZNUC"/>
    <property type="match status" value="1"/>
</dbReference>
<dbReference type="InterPro" id="IPR017871">
    <property type="entry name" value="ABC_transporter-like_CS"/>
</dbReference>
<comment type="caution">
    <text evidence="11">The sequence shown here is derived from an EMBL/GenBank/DDBJ whole genome shotgun (WGS) entry which is preliminary data.</text>
</comment>
<keyword evidence="9" id="KW-0472">Membrane</keyword>
<evidence type="ECO:0000256" key="2">
    <source>
        <dbReference type="ARBA" id="ARBA00022475"/>
    </source>
</evidence>
<keyword evidence="6" id="KW-0864">Zinc transport</keyword>
<evidence type="ECO:0000256" key="3">
    <source>
        <dbReference type="ARBA" id="ARBA00022741"/>
    </source>
</evidence>
<dbReference type="GO" id="GO:0006829">
    <property type="term" value="P:zinc ion transport"/>
    <property type="evidence" value="ECO:0007669"/>
    <property type="project" value="UniProtKB-KW"/>
</dbReference>
<keyword evidence="4" id="KW-0862">Zinc</keyword>
<evidence type="ECO:0000256" key="4">
    <source>
        <dbReference type="ARBA" id="ARBA00022833"/>
    </source>
</evidence>
<dbReference type="Pfam" id="PF00005">
    <property type="entry name" value="ABC_tran"/>
    <property type="match status" value="1"/>
</dbReference>
<keyword evidence="1" id="KW-0813">Transport</keyword>
<dbReference type="Gene3D" id="3.40.50.300">
    <property type="entry name" value="P-loop containing nucleotide triphosphate hydrolases"/>
    <property type="match status" value="1"/>
</dbReference>
<dbReference type="PANTHER" id="PTHR42734">
    <property type="entry name" value="METAL TRANSPORT SYSTEM ATP-BINDING PROTEIN TM_0124-RELATED"/>
    <property type="match status" value="1"/>
</dbReference>
<dbReference type="SMART" id="SM00382">
    <property type="entry name" value="AAA"/>
    <property type="match status" value="1"/>
</dbReference>
<keyword evidence="3" id="KW-0547">Nucleotide-binding</keyword>
<dbReference type="GO" id="GO:0005524">
    <property type="term" value="F:ATP binding"/>
    <property type="evidence" value="ECO:0007669"/>
    <property type="project" value="UniProtKB-KW"/>
</dbReference>